<protein>
    <recommendedName>
        <fullName evidence="11">ABC-2 type transporter domain-containing protein</fullName>
    </recommendedName>
</protein>
<feature type="transmembrane region" description="Helical" evidence="6">
    <location>
        <begin position="484"/>
        <end position="503"/>
    </location>
</feature>
<comment type="caution">
    <text evidence="9">The sequence shown here is derived from an EMBL/GenBank/DDBJ whole genome shotgun (WGS) entry which is preliminary data.</text>
</comment>
<dbReference type="GO" id="GO:0140359">
    <property type="term" value="F:ABC-type transporter activity"/>
    <property type="evidence" value="ECO:0007669"/>
    <property type="project" value="InterPro"/>
</dbReference>
<organism evidence="9 10">
    <name type="scientific">Ophiocordyceps camponoti-rufipedis</name>
    <dbReference type="NCBI Taxonomy" id="2004952"/>
    <lineage>
        <taxon>Eukaryota</taxon>
        <taxon>Fungi</taxon>
        <taxon>Dikarya</taxon>
        <taxon>Ascomycota</taxon>
        <taxon>Pezizomycotina</taxon>
        <taxon>Sordariomycetes</taxon>
        <taxon>Hypocreomycetidae</taxon>
        <taxon>Hypocreales</taxon>
        <taxon>Ophiocordycipitaceae</taxon>
        <taxon>Ophiocordyceps</taxon>
    </lineage>
</organism>
<feature type="transmembrane region" description="Helical" evidence="6">
    <location>
        <begin position="287"/>
        <end position="317"/>
    </location>
</feature>
<dbReference type="SUPFAM" id="SSF52540">
    <property type="entry name" value="P-loop containing nucleoside triphosphate hydrolases"/>
    <property type="match status" value="1"/>
</dbReference>
<keyword evidence="4 6" id="KW-1133">Transmembrane helix</keyword>
<evidence type="ECO:0000256" key="3">
    <source>
        <dbReference type="ARBA" id="ARBA00022692"/>
    </source>
</evidence>
<evidence type="ECO:0000256" key="4">
    <source>
        <dbReference type="ARBA" id="ARBA00022989"/>
    </source>
</evidence>
<evidence type="ECO:0000256" key="6">
    <source>
        <dbReference type="SAM" id="Phobius"/>
    </source>
</evidence>
<dbReference type="InterPro" id="IPR027417">
    <property type="entry name" value="P-loop_NTPase"/>
</dbReference>
<dbReference type="Pfam" id="PF01061">
    <property type="entry name" value="ABC2_membrane"/>
    <property type="match status" value="1"/>
</dbReference>
<name>A0A2C5ZE88_9HYPO</name>
<dbReference type="EMBL" id="NJES01000094">
    <property type="protein sequence ID" value="PHH78032.1"/>
    <property type="molecule type" value="Genomic_DNA"/>
</dbReference>
<feature type="transmembrane region" description="Helical" evidence="6">
    <location>
        <begin position="216"/>
        <end position="236"/>
    </location>
</feature>
<dbReference type="Gene3D" id="3.40.50.300">
    <property type="entry name" value="P-loop containing nucleotide triphosphate hydrolases"/>
    <property type="match status" value="1"/>
</dbReference>
<evidence type="ECO:0000313" key="10">
    <source>
        <dbReference type="Proteomes" id="UP000226431"/>
    </source>
</evidence>
<dbReference type="GO" id="GO:0016020">
    <property type="term" value="C:membrane"/>
    <property type="evidence" value="ECO:0007669"/>
    <property type="project" value="UniProtKB-SubCell"/>
</dbReference>
<dbReference type="Proteomes" id="UP000226431">
    <property type="component" value="Unassembled WGS sequence"/>
</dbReference>
<keyword evidence="3 6" id="KW-0812">Transmembrane</keyword>
<keyword evidence="5 6" id="KW-0472">Membrane</keyword>
<keyword evidence="2" id="KW-0813">Transport</keyword>
<comment type="subcellular location">
    <subcellularLocation>
        <location evidence="1">Membrane</location>
        <topology evidence="1">Multi-pass membrane protein</topology>
    </subcellularLocation>
</comment>
<dbReference type="AlphaFoldDB" id="A0A2C5ZE88"/>
<dbReference type="Pfam" id="PF19055">
    <property type="entry name" value="ABC2_membrane_7"/>
    <property type="match status" value="1"/>
</dbReference>
<feature type="transmembrane region" description="Helical" evidence="6">
    <location>
        <begin position="358"/>
        <end position="377"/>
    </location>
</feature>
<sequence>MLNMQEFSNAVVGTPGEGLNVEQRKLLTIGVELAAKPKLLLFLDEPTSGLDSQSSWAICSLLRKLADAGQAILCTVHQPSAILFQSFDRLLFLARGGRTVYFGDIGENSRVLLGYFEGHGSRVCGEEENPAEFMLEVVNSGQNSAGQDWHQVWKSSREFRNVQEELDKMHADGTAATNPDPETDGRDMAEFAVPLWLQLFEVLWRVLQQYWRMPNYVFSKLMLGAAAGLFIGFTFWHADRTMAGVMDVIYAVFMVTTVFSTLVQQIHPHFITQRSLYEVRERPSKAYSWKAFLVANITVEMPFQILTGIIMFGSYYYPVMGIQAPDRQGLVLLFVVQLLIYSVAFADMTVVTMPNAHTAASLATVLTLMSILFCGVLQSAKAMPGFWIFMYRLSPFTYWISGMLATQLHGERIGCSRNEESIFDPPPGMTCGQYLERFLQSGAPGHLDNPNSTSQCEYCAYSTADQLLSGLGIFWDERWRNYGVVWGFIVFDILMAISLYYIFRVHAWGATKSWLAKLRTKMPKAVEKEVEQVEAAVEEVEPMGGLAVGVAPEQAAREDNKAVGAPQDDSVCID</sequence>
<reference evidence="9 10" key="1">
    <citation type="submission" date="2017-06" db="EMBL/GenBank/DDBJ databases">
        <title>Ant-infecting Ophiocordyceps genomes reveal a high diversity of potential behavioral manipulation genes and a possible major role for enterotoxins.</title>
        <authorList>
            <person name="De Bekker C."/>
            <person name="Evans H.C."/>
            <person name="Brachmann A."/>
            <person name="Hughes D.P."/>
        </authorList>
    </citation>
    <scope>NUCLEOTIDE SEQUENCE [LARGE SCALE GENOMIC DNA]</scope>
    <source>
        <strain evidence="9 10">Map16</strain>
    </source>
</reference>
<evidence type="ECO:0008006" key="11">
    <source>
        <dbReference type="Google" id="ProtNLM"/>
    </source>
</evidence>
<dbReference type="InterPro" id="IPR043926">
    <property type="entry name" value="ABCG_dom"/>
</dbReference>
<dbReference type="OrthoDB" id="5099253at2759"/>
<evidence type="ECO:0000256" key="2">
    <source>
        <dbReference type="ARBA" id="ARBA00022448"/>
    </source>
</evidence>
<gene>
    <name evidence="9" type="ORF">CDD80_7447</name>
</gene>
<evidence type="ECO:0000313" key="9">
    <source>
        <dbReference type="EMBL" id="PHH78032.1"/>
    </source>
</evidence>
<keyword evidence="10" id="KW-1185">Reference proteome</keyword>
<dbReference type="InterPro" id="IPR013525">
    <property type="entry name" value="ABC2_TM"/>
</dbReference>
<evidence type="ECO:0000256" key="1">
    <source>
        <dbReference type="ARBA" id="ARBA00004141"/>
    </source>
</evidence>
<accession>A0A2C5ZE88</accession>
<dbReference type="PANTHER" id="PTHR19241">
    <property type="entry name" value="ATP-BINDING CASSETTE TRANSPORTER"/>
    <property type="match status" value="1"/>
</dbReference>
<evidence type="ECO:0000259" key="7">
    <source>
        <dbReference type="Pfam" id="PF01061"/>
    </source>
</evidence>
<proteinExistence type="predicted"/>
<evidence type="ECO:0000256" key="5">
    <source>
        <dbReference type="ARBA" id="ARBA00023136"/>
    </source>
</evidence>
<dbReference type="STRING" id="2004952.A0A2C5ZE88"/>
<evidence type="ECO:0000259" key="8">
    <source>
        <dbReference type="Pfam" id="PF19055"/>
    </source>
</evidence>
<feature type="domain" description="ABC transporter family G" evidence="8">
    <location>
        <begin position="77"/>
        <end position="139"/>
    </location>
</feature>
<feature type="transmembrane region" description="Helical" evidence="6">
    <location>
        <begin position="248"/>
        <end position="267"/>
    </location>
</feature>
<feature type="domain" description="ABC-2 type transporter transmembrane" evidence="7">
    <location>
        <begin position="198"/>
        <end position="408"/>
    </location>
</feature>
<feature type="transmembrane region" description="Helical" evidence="6">
    <location>
        <begin position="329"/>
        <end position="346"/>
    </location>
</feature>